<dbReference type="GO" id="GO:0003712">
    <property type="term" value="F:transcription coregulator activity"/>
    <property type="evidence" value="ECO:0007669"/>
    <property type="project" value="InterPro"/>
</dbReference>
<dbReference type="HOGENOM" id="CLU_002034_1_0_1"/>
<keyword evidence="15" id="KW-1185">Reference proteome</keyword>
<protein>
    <recommendedName>
        <fullName evidence="4">Mediator of RNA polymerase II transcription subunit 12</fullName>
    </recommendedName>
    <alternativeName>
        <fullName evidence="11">Mediator complex subunit 12</fullName>
    </alternativeName>
</protein>
<evidence type="ECO:0000256" key="6">
    <source>
        <dbReference type="ARBA" id="ARBA00023015"/>
    </source>
</evidence>
<feature type="compositionally biased region" description="Pro residues" evidence="12">
    <location>
        <begin position="1"/>
        <end position="14"/>
    </location>
</feature>
<evidence type="ECO:0000259" key="13">
    <source>
        <dbReference type="SMART" id="SM01281"/>
    </source>
</evidence>
<evidence type="ECO:0000256" key="3">
    <source>
        <dbReference type="ARBA" id="ARBA00011629"/>
    </source>
</evidence>
<feature type="compositionally biased region" description="Polar residues" evidence="12">
    <location>
        <begin position="1304"/>
        <end position="1313"/>
    </location>
</feature>
<feature type="domain" description="Mediator complex subunit Med12" evidence="13">
    <location>
        <begin position="254"/>
        <end position="317"/>
    </location>
</feature>
<gene>
    <name evidence="14" type="ORF">Z519_07688</name>
</gene>
<dbReference type="OrthoDB" id="20828at2759"/>
<evidence type="ECO:0000256" key="10">
    <source>
        <dbReference type="ARBA" id="ARBA00025661"/>
    </source>
</evidence>
<reference evidence="14" key="1">
    <citation type="submission" date="2015-01" db="EMBL/GenBank/DDBJ databases">
        <title>The Genome Sequence of Cladophialophora bantiana CBS 173.52.</title>
        <authorList>
            <consortium name="The Broad Institute Genomics Platform"/>
            <person name="Cuomo C."/>
            <person name="de Hoog S."/>
            <person name="Gorbushina A."/>
            <person name="Stielow B."/>
            <person name="Teixiera M."/>
            <person name="Abouelleil A."/>
            <person name="Chapman S.B."/>
            <person name="Priest M."/>
            <person name="Young S.K."/>
            <person name="Wortman J."/>
            <person name="Nusbaum C."/>
            <person name="Birren B."/>
        </authorList>
    </citation>
    <scope>NUCLEOTIDE SEQUENCE [LARGE SCALE GENOMIC DNA]</scope>
    <source>
        <strain evidence="14">CBS 173.52</strain>
    </source>
</reference>
<evidence type="ECO:0000256" key="7">
    <source>
        <dbReference type="ARBA" id="ARBA00023159"/>
    </source>
</evidence>
<dbReference type="RefSeq" id="XP_016618389.1">
    <property type="nucleotide sequence ID" value="XM_016765420.1"/>
</dbReference>
<dbReference type="VEuPathDB" id="FungiDB:Z519_07688"/>
<dbReference type="SMART" id="SM01281">
    <property type="entry name" value="Med12"/>
    <property type="match status" value="1"/>
</dbReference>
<keyword evidence="6" id="KW-0805">Transcription regulation</keyword>
<evidence type="ECO:0000256" key="2">
    <source>
        <dbReference type="ARBA" id="ARBA00010289"/>
    </source>
</evidence>
<proteinExistence type="inferred from homology"/>
<keyword evidence="5" id="KW-0678">Repressor</keyword>
<dbReference type="GO" id="GO:0016592">
    <property type="term" value="C:mediator complex"/>
    <property type="evidence" value="ECO:0007669"/>
    <property type="project" value="InterPro"/>
</dbReference>
<evidence type="ECO:0000256" key="4">
    <source>
        <dbReference type="ARBA" id="ARBA00019622"/>
    </source>
</evidence>
<evidence type="ECO:0000313" key="15">
    <source>
        <dbReference type="Proteomes" id="UP000053789"/>
    </source>
</evidence>
<dbReference type="InterPro" id="IPR057344">
    <property type="entry name" value="ARM_SRB8"/>
</dbReference>
<comment type="subunit">
    <text evidence="3">Component of the SRB8-11 complex, which itself associates with the Mediator complex.</text>
</comment>
<comment type="subcellular location">
    <subcellularLocation>
        <location evidence="1">Nucleus</location>
    </subcellularLocation>
</comment>
<feature type="compositionally biased region" description="Polar residues" evidence="12">
    <location>
        <begin position="158"/>
        <end position="169"/>
    </location>
</feature>
<evidence type="ECO:0000256" key="12">
    <source>
        <dbReference type="SAM" id="MobiDB-lite"/>
    </source>
</evidence>
<dbReference type="Pfam" id="PF09497">
    <property type="entry name" value="Med12"/>
    <property type="match status" value="1"/>
</dbReference>
<sequence length="1511" mass="168331">MTSIPPAEPRPAPLRRPTDSRRPSLGRASSHGFSPVDRRPPMLRRETVATGEDRPTKRRKIEADTKSDQTVNYRNPSLPARAPDSHEDNKAVHWRWVKPSALRAAIANSQSKEEEGNSSDDDVPDLPPRPWRITGAAKAADKPKPTHRSRVDIPVPNTPDSIQVPSSAPQFVPKRPVGFFPWTGKHPEDVLNDSNVKNGYFDKPPNPTEKELNTARIPLYNAFKHKSGVDSLSALFSLVLNQKSQYGLISSASTFKPPPRVTLTEAKRKSWIADLANADVPLRRLSRTIPQGIKGQTLLDQCLQSSVPLSRAIWFAKCVCANEIRTLKRKGTAPAVAMGTEIKWFREWTVNVEEFLETRLEQSNPSDWRSDIQYALRLVTWLYLENLLDRGHYLDWILRSFTAADVGHTPFWLMVIHIYKQDLSHYRRRGTRLAEALINKYRSVDKLSDQTIAPLRQRLRAAIRELLFARPAIFLMPDSWPESLPVVRSCLDTTIGPEARILEELSRVNERTMGFNKAEFLSVRAPDEAIVETLDAAAVPYNFTLLDEGLASACLDFDLLVRSCLEWSCTRFRQSRTRIYIVTRLVKRWQRGGHDVDTAILNFLSAFREGKTTADLQCLRHLIAQLSRSDCFPLSKYMQWLMVRGLPEKGTVCINEDSIFGPSPGVESRREPGSIQFLLDLSLQRAEDHVINLRNSVLERAGFDFNSEEAIFGHCVRFLEQKLAESSSITKPRPPTLVEPSFASLPWTLRTRISMWLRTRALEGAKSAQSTPVLPGSKVLNEEQFFLIRHVLESMEDEAVLADVVGILSVSQRDDLVASLVATIHFHAGAFSAIGALEVLQKRMCQVYMSWRPTKPTMPLLTSTLLDLCTAFPAKSPAIRLLQQDLVRGDRGRAVAACSPYSDGIAESLQQAGATFVEDFEAILQSETNMNEQTMNGLFSVLVDRIEKQQKFGDDPHTLQSFCQLLSRLRLCRRAQGDLLIQKWISRLVPCLDAKSGPLLLQILIATGCITFAAVLEAAALSKPGPRKNLAVTSLLYQILAPPNYTSLDWATYQARTRWYEYSQREPSTALEILCEAGLRGVSPSFDSLLLDLLVNKSTSDSPSLPDSAEKWFVKALSRTLNCSDGDLTVAGLRTLLKSINIFSHRFVQLRFRLTSQSSMDKMSGTDQTDLTEVLSESLKQALEKPTSTYGPEQRFSQLLRIVGPDIASQVRHNVENEFLDALPKLPITKPTSPLSAMFPGDIQQLSWIVGKAFQVCRKDISPSPGFMSRLIDRLSQQLKYLGNVPMTPATPTTPSAAPPTTSGLAGSSTSVTHAQMMSVTSSPVATTSDSGSGSCAAVYLSYLRYMLQMVCLQRPALVSSGSNGPNAKQGQTEQVQLLVRLASIATHPAVAWTSGHQGNQEEQIKAKEVVDFAFDVIATIIDDISDEVTAASAKLLKDRLHDPRLRYLFGNINMMGSVQVQDMGRGLQMVKEGKGIIGEWRPRMWEVLDNGSGKESETPLGLGLFRARYG</sequence>
<evidence type="ECO:0000256" key="1">
    <source>
        <dbReference type="ARBA" id="ARBA00004123"/>
    </source>
</evidence>
<dbReference type="PANTHER" id="PTHR46567">
    <property type="entry name" value="MEDIATOR OF RNA POLYMERASE II TRANSCRIPTION SUBUNIT 12"/>
    <property type="match status" value="1"/>
</dbReference>
<keyword evidence="8" id="KW-0804">Transcription</keyword>
<evidence type="ECO:0000256" key="8">
    <source>
        <dbReference type="ARBA" id="ARBA00023163"/>
    </source>
</evidence>
<comment type="similarity">
    <text evidence="2">Belongs to the Mediator complex subunit 12 family.</text>
</comment>
<dbReference type="PANTHER" id="PTHR46567:SF1">
    <property type="entry name" value="MEDIATOR OF RNA POLYMERASE II TRANSCRIPTION SUBUNIT 12"/>
    <property type="match status" value="1"/>
</dbReference>
<dbReference type="Pfam" id="PF25326">
    <property type="entry name" value="ARM_SRB8"/>
    <property type="match status" value="1"/>
</dbReference>
<keyword evidence="7" id="KW-0010">Activator</keyword>
<dbReference type="GO" id="GO:0006357">
    <property type="term" value="P:regulation of transcription by RNA polymerase II"/>
    <property type="evidence" value="ECO:0007669"/>
    <property type="project" value="InterPro"/>
</dbReference>
<feature type="region of interest" description="Disordered" evidence="12">
    <location>
        <begin position="1287"/>
        <end position="1313"/>
    </location>
</feature>
<dbReference type="GeneID" id="27700616"/>
<dbReference type="EMBL" id="KN846990">
    <property type="protein sequence ID" value="KIW91720.1"/>
    <property type="molecule type" value="Genomic_DNA"/>
</dbReference>
<name>A0A0D2HLQ5_CLAB1</name>
<evidence type="ECO:0000313" key="14">
    <source>
        <dbReference type="EMBL" id="KIW91720.1"/>
    </source>
</evidence>
<organism evidence="14 15">
    <name type="scientific">Cladophialophora bantiana (strain ATCC 10958 / CBS 173.52 / CDC B-1940 / NIH 8579)</name>
    <name type="common">Xylohypha bantiana</name>
    <dbReference type="NCBI Taxonomy" id="1442370"/>
    <lineage>
        <taxon>Eukaryota</taxon>
        <taxon>Fungi</taxon>
        <taxon>Dikarya</taxon>
        <taxon>Ascomycota</taxon>
        <taxon>Pezizomycotina</taxon>
        <taxon>Eurotiomycetes</taxon>
        <taxon>Chaetothyriomycetidae</taxon>
        <taxon>Chaetothyriales</taxon>
        <taxon>Herpotrichiellaceae</taxon>
        <taxon>Cladophialophora</taxon>
    </lineage>
</organism>
<accession>A0A0D2HLQ5</accession>
<evidence type="ECO:0000256" key="9">
    <source>
        <dbReference type="ARBA" id="ARBA00023242"/>
    </source>
</evidence>
<feature type="compositionally biased region" description="Basic and acidic residues" evidence="12">
    <location>
        <begin position="36"/>
        <end position="67"/>
    </location>
</feature>
<feature type="compositionally biased region" description="Low complexity" evidence="12">
    <location>
        <begin position="1288"/>
        <end position="1303"/>
    </location>
</feature>
<evidence type="ECO:0000256" key="11">
    <source>
        <dbReference type="ARBA" id="ARBA00032010"/>
    </source>
</evidence>
<keyword evidence="9" id="KW-0539">Nucleus</keyword>
<dbReference type="InterPro" id="IPR019035">
    <property type="entry name" value="Mediator_Med12"/>
</dbReference>
<comment type="function">
    <text evidence="10">Component of the SRB8-11 complex. The SRB8-11 complex is a regulatory module of the Mediator complex which is itself involved in regulation of basal and activated RNA polymerase II-dependent transcription. The SRB8-11 complex may be involved in the transcriptional repression of a subset of genes regulated by Mediator. It may inhibit the association of the Mediator complex with RNA polymerase II to form the holoenzyme complex.</text>
</comment>
<feature type="region of interest" description="Disordered" evidence="12">
    <location>
        <begin position="1"/>
        <end position="93"/>
    </location>
</feature>
<feature type="region of interest" description="Disordered" evidence="12">
    <location>
        <begin position="105"/>
        <end position="170"/>
    </location>
</feature>
<dbReference type="Proteomes" id="UP000053789">
    <property type="component" value="Unassembled WGS sequence"/>
</dbReference>
<evidence type="ECO:0000256" key="5">
    <source>
        <dbReference type="ARBA" id="ARBA00022491"/>
    </source>
</evidence>